<reference evidence="2" key="1">
    <citation type="submission" date="2016-07" db="EMBL/GenBank/DDBJ databases">
        <title>Frankia sp. NRRL B-16219 Genome sequencing.</title>
        <authorList>
            <person name="Ghodhbane-Gtari F."/>
            <person name="Swanson E."/>
            <person name="Gueddou A."/>
            <person name="Louati M."/>
            <person name="Nouioui I."/>
            <person name="Hezbri K."/>
            <person name="Abebe-Akele F."/>
            <person name="Simpson S."/>
            <person name="Morris K."/>
            <person name="Thomas K."/>
            <person name="Gtari M."/>
            <person name="Tisa L.S."/>
        </authorList>
    </citation>
    <scope>NUCLEOTIDE SEQUENCE [LARGE SCALE GENOMIC DNA]</scope>
    <source>
        <strain evidence="2">NRRL B-16219</strain>
    </source>
</reference>
<name>A0A1S1PQG4_9ACTN</name>
<proteinExistence type="predicted"/>
<protein>
    <submittedName>
        <fullName evidence="1">Uncharacterized protein</fullName>
    </submittedName>
</protein>
<keyword evidence="2" id="KW-1185">Reference proteome</keyword>
<evidence type="ECO:0000313" key="1">
    <source>
        <dbReference type="EMBL" id="OHV22962.1"/>
    </source>
</evidence>
<comment type="caution">
    <text evidence="1">The sequence shown here is derived from an EMBL/GenBank/DDBJ whole genome shotgun (WGS) entry which is preliminary data.</text>
</comment>
<sequence length="74" mass="8410">MGCAAPVGAPPDQRTRYRLRPVAPVSEFVGPRFRRRWPPWRVRRRLRLTLPSRDVEALLAERGIDVDHAAPPSG</sequence>
<dbReference type="Proteomes" id="UP000179769">
    <property type="component" value="Unassembled WGS sequence"/>
</dbReference>
<dbReference type="EMBL" id="MAXA01000242">
    <property type="protein sequence ID" value="OHV22962.1"/>
    <property type="molecule type" value="Genomic_DNA"/>
</dbReference>
<organism evidence="1 2">
    <name type="scientific">Parafrankia soli</name>
    <dbReference type="NCBI Taxonomy" id="2599596"/>
    <lineage>
        <taxon>Bacteria</taxon>
        <taxon>Bacillati</taxon>
        <taxon>Actinomycetota</taxon>
        <taxon>Actinomycetes</taxon>
        <taxon>Frankiales</taxon>
        <taxon>Frankiaceae</taxon>
        <taxon>Parafrankia</taxon>
    </lineage>
</organism>
<dbReference type="AlphaFoldDB" id="A0A1S1PQG4"/>
<gene>
    <name evidence="1" type="ORF">BBK14_24755</name>
</gene>
<evidence type="ECO:0000313" key="2">
    <source>
        <dbReference type="Proteomes" id="UP000179769"/>
    </source>
</evidence>
<accession>A0A1S1PQG4</accession>